<reference evidence="1 2" key="1">
    <citation type="journal article" date="2019" name="ISME J.">
        <title>Genome analyses of uncultured TG2/ZB3 bacteria in 'Margulisbacteria' specifically attached to ectosymbiotic spirochetes of protists in the termite gut.</title>
        <authorList>
            <person name="Utami Y.D."/>
            <person name="Kuwahara H."/>
            <person name="Igai K."/>
            <person name="Murakami T."/>
            <person name="Sugaya K."/>
            <person name="Morikawa T."/>
            <person name="Nagura Y."/>
            <person name="Yuki M."/>
            <person name="Deevong P."/>
            <person name="Inoue T."/>
            <person name="Kihara K."/>
            <person name="Lo N."/>
            <person name="Yamada A."/>
            <person name="Ohkuma M."/>
            <person name="Hongoh Y."/>
        </authorList>
    </citation>
    <scope>NUCLEOTIDE SEQUENCE [LARGE SCALE GENOMIC DNA]</scope>
    <source>
        <strain evidence="1">NkOx7-02</strain>
    </source>
</reference>
<proteinExistence type="predicted"/>
<accession>A0A388TIW2</accession>
<name>A0A388TIW2_9BACT</name>
<sequence length="20" mass="2345">RRRYAVRVVFIGRVRVDGLG</sequence>
<comment type="caution">
    <text evidence="1">The sequence shown here is derived from an EMBL/GenBank/DDBJ whole genome shotgun (WGS) entry which is preliminary data.</text>
</comment>
<keyword evidence="2" id="KW-1185">Reference proteome</keyword>
<dbReference type="AlphaFoldDB" id="A0A388TIW2"/>
<dbReference type="EMBL" id="BGZO01000142">
    <property type="protein sequence ID" value="GBR77213.1"/>
    <property type="molecule type" value="Genomic_DNA"/>
</dbReference>
<organism evidence="1 2">
    <name type="scientific">Candidatus Termititenax persephonae</name>
    <dbReference type="NCBI Taxonomy" id="2218525"/>
    <lineage>
        <taxon>Bacteria</taxon>
        <taxon>Bacillati</taxon>
        <taxon>Candidatus Margulisiibacteriota</taxon>
        <taxon>Candidatus Termititenacia</taxon>
        <taxon>Candidatus Termititenacales</taxon>
        <taxon>Candidatus Termititenacaceae</taxon>
        <taxon>Candidatus Termititenax</taxon>
    </lineage>
</organism>
<evidence type="ECO:0000313" key="2">
    <source>
        <dbReference type="Proteomes" id="UP000275925"/>
    </source>
</evidence>
<protein>
    <submittedName>
        <fullName evidence="1">Uncharacterized protein</fullName>
    </submittedName>
</protein>
<dbReference type="Proteomes" id="UP000275925">
    <property type="component" value="Unassembled WGS sequence"/>
</dbReference>
<evidence type="ECO:0000313" key="1">
    <source>
        <dbReference type="EMBL" id="GBR77213.1"/>
    </source>
</evidence>
<feature type="non-terminal residue" evidence="1">
    <location>
        <position position="1"/>
    </location>
</feature>
<gene>
    <name evidence="1" type="ORF">NO2_1634</name>
</gene>